<dbReference type="InterPro" id="IPR032675">
    <property type="entry name" value="LRR_dom_sf"/>
</dbReference>
<evidence type="ECO:0000313" key="2">
    <source>
        <dbReference type="EMBL" id="KAH7347629.1"/>
    </source>
</evidence>
<reference evidence="2" key="1">
    <citation type="journal article" date="2021" name="Nat. Commun.">
        <title>Genetic determinants of endophytism in the Arabidopsis root mycobiome.</title>
        <authorList>
            <person name="Mesny F."/>
            <person name="Miyauchi S."/>
            <person name="Thiergart T."/>
            <person name="Pickel B."/>
            <person name="Atanasova L."/>
            <person name="Karlsson M."/>
            <person name="Huettel B."/>
            <person name="Barry K.W."/>
            <person name="Haridas S."/>
            <person name="Chen C."/>
            <person name="Bauer D."/>
            <person name="Andreopoulos W."/>
            <person name="Pangilinan J."/>
            <person name="LaButti K."/>
            <person name="Riley R."/>
            <person name="Lipzen A."/>
            <person name="Clum A."/>
            <person name="Drula E."/>
            <person name="Henrissat B."/>
            <person name="Kohler A."/>
            <person name="Grigoriev I.V."/>
            <person name="Martin F.M."/>
            <person name="Hacquard S."/>
        </authorList>
    </citation>
    <scope>NUCLEOTIDE SEQUENCE</scope>
    <source>
        <strain evidence="2">MPI-CAGE-AT-0016</strain>
    </source>
</reference>
<evidence type="ECO:0000256" key="1">
    <source>
        <dbReference type="SAM" id="MobiDB-lite"/>
    </source>
</evidence>
<evidence type="ECO:0000313" key="3">
    <source>
        <dbReference type="Proteomes" id="UP000813385"/>
    </source>
</evidence>
<dbReference type="AlphaFoldDB" id="A0A8K0WZT7"/>
<organism evidence="2 3">
    <name type="scientific">Plectosphaerella cucumerina</name>
    <dbReference type="NCBI Taxonomy" id="40658"/>
    <lineage>
        <taxon>Eukaryota</taxon>
        <taxon>Fungi</taxon>
        <taxon>Dikarya</taxon>
        <taxon>Ascomycota</taxon>
        <taxon>Pezizomycotina</taxon>
        <taxon>Sordariomycetes</taxon>
        <taxon>Hypocreomycetidae</taxon>
        <taxon>Glomerellales</taxon>
        <taxon>Plectosphaerellaceae</taxon>
        <taxon>Plectosphaerella</taxon>
    </lineage>
</organism>
<dbReference type="EMBL" id="JAGPXD010000007">
    <property type="protein sequence ID" value="KAH7347629.1"/>
    <property type="molecule type" value="Genomic_DNA"/>
</dbReference>
<name>A0A8K0WZT7_9PEZI</name>
<keyword evidence="3" id="KW-1185">Reference proteome</keyword>
<sequence length="808" mass="89868">MTGLPSYEDATSRLDWLELVAPYVQVRDLGRLCSVNRRFYRVFAPRLWNDPLPTVRTLGLQQSNDLDWYLHFIFKRATWVRPSTLALVTTLDFRDFAKENTVFWSDDHQRSIPGSFKRLPALFPKLRCVLLDGHTEADPIALAVAHAATPPSDASSARHHRPLMLSIPQTEALLPTTFFTSDYVRDLVYLDVSRLPGSLQSLVAAVHGTNHLPHLKILRISGRELNDATAETLFSVFRGKLWSIDLSDNLLTDAIVPTFASQCFLSPPLRGAGSFYEEGRLLRPDNFGGTWYGPFQVIEESRWSADFSHPERYFADTPAYSAELSRAVPQEHEVVRADGRGSLKRDTVDQIKIMIAGDKDHAPPSADDVPHLDVCCSPVGITHLDLTGNRISAVGLERLVRTTPGQLEQLSYDEPVFKQAGTPLPPAWHRETSLHGMVGSAHVFRPVFSSNLRVLRIHHSLVTGILTLETPGLSTMARLWIAETAIRDGCDMAYPETFEPDMNPRITSLTLMKVPRRSAGPLTAKLIRFLRMAAAQEQAINGAGMGSTSRRSPVVLRGLRHLRLEFEADPIEDPAGWSNADDLDAEDLLNMDDGEGFSFFQDENKPRSQPNSDVKPDLPPRRAAAGAPVPGLVPGPETLGHDPHRPADPVSPASVRLRHAPFTETSGEHVDQVVEWNGVTSKVKVWIGPGVPGPHPAVNAYMQALSNPAFRDHRVGPAMPAHQKAGVPMGQLLFYAAWDSMIMPTQLMKPGRADLHKMGDVIEALRAFRTAERAKFEAKQTPHDFWEGKLEVVSQQSMAHYRSSQYWR</sequence>
<dbReference type="Proteomes" id="UP000813385">
    <property type="component" value="Unassembled WGS sequence"/>
</dbReference>
<proteinExistence type="predicted"/>
<dbReference type="SUPFAM" id="SSF52047">
    <property type="entry name" value="RNI-like"/>
    <property type="match status" value="1"/>
</dbReference>
<feature type="compositionally biased region" description="Low complexity" evidence="1">
    <location>
        <begin position="621"/>
        <end position="636"/>
    </location>
</feature>
<comment type="caution">
    <text evidence="2">The sequence shown here is derived from an EMBL/GenBank/DDBJ whole genome shotgun (WGS) entry which is preliminary data.</text>
</comment>
<protein>
    <recommendedName>
        <fullName evidence="4">Leucine rich repeat domain containing protein</fullName>
    </recommendedName>
</protein>
<gene>
    <name evidence="2" type="ORF">B0T11DRAFT_143222</name>
</gene>
<accession>A0A8K0WZT7</accession>
<feature type="region of interest" description="Disordered" evidence="1">
    <location>
        <begin position="591"/>
        <end position="652"/>
    </location>
</feature>
<dbReference type="OrthoDB" id="5213490at2759"/>
<dbReference type="Gene3D" id="3.80.10.10">
    <property type="entry name" value="Ribonuclease Inhibitor"/>
    <property type="match status" value="1"/>
</dbReference>
<evidence type="ECO:0008006" key="4">
    <source>
        <dbReference type="Google" id="ProtNLM"/>
    </source>
</evidence>